<organism evidence="5 6">
    <name type="scientific">Marinobacterium aestuariivivens</name>
    <dbReference type="NCBI Taxonomy" id="1698799"/>
    <lineage>
        <taxon>Bacteria</taxon>
        <taxon>Pseudomonadati</taxon>
        <taxon>Pseudomonadota</taxon>
        <taxon>Gammaproteobacteria</taxon>
        <taxon>Oceanospirillales</taxon>
        <taxon>Oceanospirillaceae</taxon>
        <taxon>Marinobacterium</taxon>
    </lineage>
</organism>
<dbReference type="Gene3D" id="1.10.10.10">
    <property type="entry name" value="Winged helix-like DNA-binding domain superfamily/Winged helix DNA-binding domain"/>
    <property type="match status" value="1"/>
</dbReference>
<accession>A0ABW2A2E0</accession>
<evidence type="ECO:0000259" key="4">
    <source>
        <dbReference type="PROSITE" id="PS50949"/>
    </source>
</evidence>
<dbReference type="Pfam" id="PF00392">
    <property type="entry name" value="GntR"/>
    <property type="match status" value="1"/>
</dbReference>
<comment type="caution">
    <text evidence="5">The sequence shown here is derived from an EMBL/GenBank/DDBJ whole genome shotgun (WGS) entry which is preliminary data.</text>
</comment>
<feature type="domain" description="HTH gntR-type" evidence="4">
    <location>
        <begin position="16"/>
        <end position="83"/>
    </location>
</feature>
<dbReference type="SUPFAM" id="SSF46785">
    <property type="entry name" value="Winged helix' DNA-binding domain"/>
    <property type="match status" value="1"/>
</dbReference>
<gene>
    <name evidence="5" type="ORF">ACFQDL_17205</name>
</gene>
<dbReference type="PANTHER" id="PTHR43537:SF50">
    <property type="entry name" value="TRANSCRIPTIONAL REGULATORY PROTEIN"/>
    <property type="match status" value="1"/>
</dbReference>
<dbReference type="InterPro" id="IPR008920">
    <property type="entry name" value="TF_FadR/GntR_C"/>
</dbReference>
<dbReference type="PROSITE" id="PS50949">
    <property type="entry name" value="HTH_GNTR"/>
    <property type="match status" value="1"/>
</dbReference>
<keyword evidence="1" id="KW-0805">Transcription regulation</keyword>
<evidence type="ECO:0000256" key="3">
    <source>
        <dbReference type="ARBA" id="ARBA00023163"/>
    </source>
</evidence>
<protein>
    <submittedName>
        <fullName evidence="5">GntR family transcriptional regulator</fullName>
    </submittedName>
</protein>
<dbReference type="SMART" id="SM00345">
    <property type="entry name" value="HTH_GNTR"/>
    <property type="match status" value="1"/>
</dbReference>
<dbReference type="InterPro" id="IPR000524">
    <property type="entry name" value="Tscrpt_reg_HTH_GntR"/>
</dbReference>
<dbReference type="SUPFAM" id="SSF48008">
    <property type="entry name" value="GntR ligand-binding domain-like"/>
    <property type="match status" value="1"/>
</dbReference>
<dbReference type="InterPro" id="IPR036390">
    <property type="entry name" value="WH_DNA-bd_sf"/>
</dbReference>
<proteinExistence type="predicted"/>
<keyword evidence="3" id="KW-0804">Transcription</keyword>
<dbReference type="CDD" id="cd07377">
    <property type="entry name" value="WHTH_GntR"/>
    <property type="match status" value="1"/>
</dbReference>
<dbReference type="Proteomes" id="UP001596422">
    <property type="component" value="Unassembled WGS sequence"/>
</dbReference>
<evidence type="ECO:0000256" key="2">
    <source>
        <dbReference type="ARBA" id="ARBA00023125"/>
    </source>
</evidence>
<dbReference type="EMBL" id="JBHSWE010000001">
    <property type="protein sequence ID" value="MFC6671613.1"/>
    <property type="molecule type" value="Genomic_DNA"/>
</dbReference>
<evidence type="ECO:0000313" key="5">
    <source>
        <dbReference type="EMBL" id="MFC6671613.1"/>
    </source>
</evidence>
<keyword evidence="2" id="KW-0238">DNA-binding</keyword>
<dbReference type="Gene3D" id="1.20.120.530">
    <property type="entry name" value="GntR ligand-binding domain-like"/>
    <property type="match status" value="1"/>
</dbReference>
<sequence>MNKPIRFSGPASMKRRLLHEEVAEHLRRMITEETLPEGSRVDEIELCSLLDISRTPLREALKVLQSEGLIIIEPHRGSRVATVTTAELIELVEVLSGLERQAAEMTATRISEEDLALLEQLQLEMEVHYNAGRPQEYFDLNQRIHQWVIDLCGNRELQQLHGRLSGKTRRGRYLTTLSHAHWDQSVLEHRALLEALRARDSLLAGRILFEHVCKTGDAIKEIQKIENSNR</sequence>
<dbReference type="RefSeq" id="WP_379910112.1">
    <property type="nucleotide sequence ID" value="NZ_JBHSWE010000001.1"/>
</dbReference>
<evidence type="ECO:0000313" key="6">
    <source>
        <dbReference type="Proteomes" id="UP001596422"/>
    </source>
</evidence>
<dbReference type="PANTHER" id="PTHR43537">
    <property type="entry name" value="TRANSCRIPTIONAL REGULATOR, GNTR FAMILY"/>
    <property type="match status" value="1"/>
</dbReference>
<reference evidence="6" key="1">
    <citation type="journal article" date="2019" name="Int. J. Syst. Evol. Microbiol.">
        <title>The Global Catalogue of Microorganisms (GCM) 10K type strain sequencing project: providing services to taxonomists for standard genome sequencing and annotation.</title>
        <authorList>
            <consortium name="The Broad Institute Genomics Platform"/>
            <consortium name="The Broad Institute Genome Sequencing Center for Infectious Disease"/>
            <person name="Wu L."/>
            <person name="Ma J."/>
        </authorList>
    </citation>
    <scope>NUCLEOTIDE SEQUENCE [LARGE SCALE GENOMIC DNA]</scope>
    <source>
        <strain evidence="6">NBRC 111756</strain>
    </source>
</reference>
<evidence type="ECO:0000256" key="1">
    <source>
        <dbReference type="ARBA" id="ARBA00023015"/>
    </source>
</evidence>
<dbReference type="SMART" id="SM00895">
    <property type="entry name" value="FCD"/>
    <property type="match status" value="1"/>
</dbReference>
<dbReference type="PRINTS" id="PR00035">
    <property type="entry name" value="HTHGNTR"/>
</dbReference>
<dbReference type="InterPro" id="IPR036388">
    <property type="entry name" value="WH-like_DNA-bd_sf"/>
</dbReference>
<dbReference type="InterPro" id="IPR011711">
    <property type="entry name" value="GntR_C"/>
</dbReference>
<dbReference type="Pfam" id="PF07729">
    <property type="entry name" value="FCD"/>
    <property type="match status" value="1"/>
</dbReference>
<name>A0ABW2A2E0_9GAMM</name>
<keyword evidence="6" id="KW-1185">Reference proteome</keyword>